<evidence type="ECO:0000256" key="2">
    <source>
        <dbReference type="ARBA" id="ARBA00005528"/>
    </source>
</evidence>
<evidence type="ECO:0000256" key="3">
    <source>
        <dbReference type="ARBA" id="ARBA00012328"/>
    </source>
</evidence>
<dbReference type="EC" id="2.1.1.193" evidence="3 12"/>
<dbReference type="AlphaFoldDB" id="A0A0W1KK48"/>
<dbReference type="PANTHER" id="PTHR30027">
    <property type="entry name" value="RIBOSOMAL RNA SMALL SUBUNIT METHYLTRANSFERASE E"/>
    <property type="match status" value="1"/>
</dbReference>
<dbReference type="GO" id="GO:0005737">
    <property type="term" value="C:cytoplasm"/>
    <property type="evidence" value="ECO:0007669"/>
    <property type="project" value="UniProtKB-SubCell"/>
</dbReference>
<sequence>MTLPVYIDPDLADTEQVILTGPEAHHAAVVRRTSVGDRIDVVNGDGLRVTIEVDVVGKAEVCGRRLASVQEELARPRITLVQALAKRGHDEQALETCTEYGVDAFIPWMAERSIVRWSGDRAEKGRARLADAVWAATKQSRRAFLPQIHPLHTSGQLAAAIREFDGLTVVCHEEATAPLADLLPIERDVMIVVGPEGGITPAELEMFAGAGATPVLLGNHVMRSATAGAWAAAVVTAYR</sequence>
<dbReference type="GO" id="GO:0070475">
    <property type="term" value="P:rRNA base methylation"/>
    <property type="evidence" value="ECO:0007669"/>
    <property type="project" value="TreeGrafter"/>
</dbReference>
<comment type="caution">
    <text evidence="15">The sequence shown here is derived from an EMBL/GenBank/DDBJ whole genome shotgun (WGS) entry which is preliminary data.</text>
</comment>
<dbReference type="PIRSF" id="PIRSF015601">
    <property type="entry name" value="MTase_slr0722"/>
    <property type="match status" value="1"/>
</dbReference>
<name>A0A0W1KK48_9ACTO</name>
<evidence type="ECO:0000256" key="12">
    <source>
        <dbReference type="PIRNR" id="PIRNR015601"/>
    </source>
</evidence>
<dbReference type="InterPro" id="IPR046886">
    <property type="entry name" value="RsmE_MTase_dom"/>
</dbReference>
<dbReference type="Gene3D" id="3.40.1280.10">
    <property type="match status" value="1"/>
</dbReference>
<dbReference type="PANTHER" id="PTHR30027:SF3">
    <property type="entry name" value="16S RRNA (URACIL(1498)-N(3))-METHYLTRANSFERASE"/>
    <property type="match status" value="1"/>
</dbReference>
<gene>
    <name evidence="15" type="primary">rsmE</name>
    <name evidence="15" type="ORF">AQZ59_01262</name>
    <name evidence="16" type="ORF">QP858_06320</name>
</gene>
<dbReference type="EMBL" id="LNIZ01000005">
    <property type="protein sequence ID" value="KTF03932.1"/>
    <property type="molecule type" value="Genomic_DNA"/>
</dbReference>
<feature type="domain" description="Ribosomal RNA small subunit methyltransferase E methyltransferase" evidence="13">
    <location>
        <begin position="76"/>
        <end position="235"/>
    </location>
</feature>
<evidence type="ECO:0000256" key="10">
    <source>
        <dbReference type="ARBA" id="ARBA00025699"/>
    </source>
</evidence>
<evidence type="ECO:0000256" key="7">
    <source>
        <dbReference type="ARBA" id="ARBA00022603"/>
    </source>
</evidence>
<dbReference type="Pfam" id="PF04452">
    <property type="entry name" value="Methyltrans_RNA"/>
    <property type="match status" value="1"/>
</dbReference>
<organism evidence="15 17">
    <name type="scientific">Trueperella bernardiae</name>
    <dbReference type="NCBI Taxonomy" id="59561"/>
    <lineage>
        <taxon>Bacteria</taxon>
        <taxon>Bacillati</taxon>
        <taxon>Actinomycetota</taxon>
        <taxon>Actinomycetes</taxon>
        <taxon>Actinomycetales</taxon>
        <taxon>Actinomycetaceae</taxon>
        <taxon>Trueperella</taxon>
    </lineage>
</organism>
<evidence type="ECO:0000256" key="5">
    <source>
        <dbReference type="ARBA" id="ARBA00022490"/>
    </source>
</evidence>
<dbReference type="InterPro" id="IPR029026">
    <property type="entry name" value="tRNA_m1G_MTases_N"/>
</dbReference>
<comment type="subcellular location">
    <subcellularLocation>
        <location evidence="1 12">Cytoplasm</location>
    </subcellularLocation>
</comment>
<evidence type="ECO:0000256" key="4">
    <source>
        <dbReference type="ARBA" id="ARBA00013673"/>
    </source>
</evidence>
<protein>
    <recommendedName>
        <fullName evidence="4 12">Ribosomal RNA small subunit methyltransferase E</fullName>
        <ecNumber evidence="3 12">2.1.1.193</ecNumber>
    </recommendedName>
</protein>
<dbReference type="SUPFAM" id="SSF75217">
    <property type="entry name" value="alpha/beta knot"/>
    <property type="match status" value="1"/>
</dbReference>
<keyword evidence="7 12" id="KW-0489">Methyltransferase</keyword>
<dbReference type="STRING" id="59561.AQZ59_01262"/>
<comment type="function">
    <text evidence="10 12">Specifically methylates the N3 position of the uracil ring of uridine 1498 (m3U1498) in 16S rRNA. Acts on the fully assembled 30S ribosomal subunit.</text>
</comment>
<reference evidence="15 17" key="1">
    <citation type="submission" date="2015-11" db="EMBL/GenBank/DDBJ databases">
        <title>Draft Genome Sequence of the Type Strain Trueperella bernardiae LCDC 89-0504T, Isolated from Blood Culture.</title>
        <authorList>
            <person name="Bernier A.-M."/>
            <person name="Bernard K."/>
        </authorList>
    </citation>
    <scope>NUCLEOTIDE SEQUENCE [LARGE SCALE GENOMIC DNA]</scope>
    <source>
        <strain evidence="15 17">LCDC 89-0504</strain>
    </source>
</reference>
<proteinExistence type="inferred from homology"/>
<dbReference type="OrthoDB" id="9808126at2"/>
<keyword evidence="5 12" id="KW-0963">Cytoplasm</keyword>
<evidence type="ECO:0000256" key="11">
    <source>
        <dbReference type="ARBA" id="ARBA00047944"/>
    </source>
</evidence>
<dbReference type="EMBL" id="JASPDQ010000013">
    <property type="protein sequence ID" value="MDK8602070.1"/>
    <property type="molecule type" value="Genomic_DNA"/>
</dbReference>
<evidence type="ECO:0000313" key="15">
    <source>
        <dbReference type="EMBL" id="KTF03932.1"/>
    </source>
</evidence>
<evidence type="ECO:0000256" key="8">
    <source>
        <dbReference type="ARBA" id="ARBA00022679"/>
    </source>
</evidence>
<dbReference type="GO" id="GO:0070042">
    <property type="term" value="F:rRNA (uridine-N3-)-methyltransferase activity"/>
    <property type="evidence" value="ECO:0007669"/>
    <property type="project" value="TreeGrafter"/>
</dbReference>
<evidence type="ECO:0000259" key="14">
    <source>
        <dbReference type="Pfam" id="PF20260"/>
    </source>
</evidence>
<dbReference type="InterPro" id="IPR015947">
    <property type="entry name" value="PUA-like_sf"/>
</dbReference>
<feature type="domain" description="Ribosomal RNA small subunit methyltransferase E PUA-like" evidence="14">
    <location>
        <begin position="19"/>
        <end position="53"/>
    </location>
</feature>
<dbReference type="NCBIfam" id="NF008693">
    <property type="entry name" value="PRK11713.2-3"/>
    <property type="match status" value="1"/>
</dbReference>
<comment type="similarity">
    <text evidence="2 12">Belongs to the RNA methyltransferase RsmE family.</text>
</comment>
<dbReference type="SUPFAM" id="SSF88697">
    <property type="entry name" value="PUA domain-like"/>
    <property type="match status" value="1"/>
</dbReference>
<dbReference type="NCBIfam" id="TIGR00046">
    <property type="entry name" value="RsmE family RNA methyltransferase"/>
    <property type="match status" value="1"/>
</dbReference>
<keyword evidence="9 12" id="KW-0949">S-adenosyl-L-methionine</keyword>
<comment type="catalytic activity">
    <reaction evidence="11 12">
        <text>uridine(1498) in 16S rRNA + S-adenosyl-L-methionine = N(3)-methyluridine(1498) in 16S rRNA + S-adenosyl-L-homocysteine + H(+)</text>
        <dbReference type="Rhea" id="RHEA:42920"/>
        <dbReference type="Rhea" id="RHEA-COMP:10283"/>
        <dbReference type="Rhea" id="RHEA-COMP:10284"/>
        <dbReference type="ChEBI" id="CHEBI:15378"/>
        <dbReference type="ChEBI" id="CHEBI:57856"/>
        <dbReference type="ChEBI" id="CHEBI:59789"/>
        <dbReference type="ChEBI" id="CHEBI:65315"/>
        <dbReference type="ChEBI" id="CHEBI:74502"/>
        <dbReference type="EC" id="2.1.1.193"/>
    </reaction>
</comment>
<dbReference type="Proteomes" id="UP000054404">
    <property type="component" value="Unassembled WGS sequence"/>
</dbReference>
<evidence type="ECO:0000313" key="16">
    <source>
        <dbReference type="EMBL" id="MDK8602070.1"/>
    </source>
</evidence>
<evidence type="ECO:0000259" key="13">
    <source>
        <dbReference type="Pfam" id="PF04452"/>
    </source>
</evidence>
<dbReference type="InterPro" id="IPR006700">
    <property type="entry name" value="RsmE"/>
</dbReference>
<evidence type="ECO:0000256" key="6">
    <source>
        <dbReference type="ARBA" id="ARBA00022552"/>
    </source>
</evidence>
<evidence type="ECO:0000256" key="1">
    <source>
        <dbReference type="ARBA" id="ARBA00004496"/>
    </source>
</evidence>
<evidence type="ECO:0000313" key="17">
    <source>
        <dbReference type="Proteomes" id="UP000054404"/>
    </source>
</evidence>
<dbReference type="CDD" id="cd18084">
    <property type="entry name" value="RsmE-like"/>
    <property type="match status" value="1"/>
</dbReference>
<dbReference type="Pfam" id="PF20260">
    <property type="entry name" value="PUA_4"/>
    <property type="match status" value="1"/>
</dbReference>
<keyword evidence="8 12" id="KW-0808">Transferase</keyword>
<dbReference type="InterPro" id="IPR046887">
    <property type="entry name" value="RsmE_PUA-like"/>
</dbReference>
<dbReference type="Proteomes" id="UP001225576">
    <property type="component" value="Unassembled WGS sequence"/>
</dbReference>
<accession>A0A0W1KK48</accession>
<reference evidence="16" key="2">
    <citation type="submission" date="2023-05" db="EMBL/GenBank/DDBJ databases">
        <title>Genomic Catalog of Human Bladder Bacteria.</title>
        <authorList>
            <person name="Du J."/>
        </authorList>
    </citation>
    <scope>NUCLEOTIDE SEQUENCE</scope>
    <source>
        <strain evidence="16">UMB1304A</strain>
    </source>
</reference>
<keyword evidence="6 12" id="KW-0698">rRNA processing</keyword>
<dbReference type="InterPro" id="IPR029028">
    <property type="entry name" value="Alpha/beta_knot_MTases"/>
</dbReference>
<dbReference type="PATRIC" id="fig|59561.3.peg.1254"/>
<evidence type="ECO:0000256" key="9">
    <source>
        <dbReference type="ARBA" id="ARBA00022691"/>
    </source>
</evidence>
<dbReference type="RefSeq" id="WP_062613806.1">
    <property type="nucleotide sequence ID" value="NZ_CALTZF010000020.1"/>
</dbReference>
<keyword evidence="17" id="KW-1185">Reference proteome</keyword>